<feature type="compositionally biased region" description="Polar residues" evidence="1">
    <location>
        <begin position="57"/>
        <end position="67"/>
    </location>
</feature>
<keyword evidence="3" id="KW-1185">Reference proteome</keyword>
<evidence type="ECO:0000313" key="3">
    <source>
        <dbReference type="Proteomes" id="UP000789759"/>
    </source>
</evidence>
<feature type="compositionally biased region" description="Polar residues" evidence="1">
    <location>
        <begin position="157"/>
        <end position="167"/>
    </location>
</feature>
<feature type="non-terminal residue" evidence="2">
    <location>
        <position position="1"/>
    </location>
</feature>
<sequence>MNKLNSMLELKAEEHIANWASYIEKEIEIEAKDAEKSNNKQNNKYATKENKQKHENVSSNKHVLSNNKQEHMNTENVMAHEQNKKVAQELTKSEPTFSANNPYAKKPEENTQANEEQDELMPISEHFSVTEEEMSMESETEQLNNPTKKDKTTNTNWETEALNNTTAHYPLEKAFREPNKDKIKSYK</sequence>
<accession>A0A9N9IE58</accession>
<comment type="caution">
    <text evidence="2">The sequence shown here is derived from an EMBL/GenBank/DDBJ whole genome shotgun (WGS) entry which is preliminary data.</text>
</comment>
<gene>
    <name evidence="2" type="ORF">CPELLU_LOCUS13496</name>
</gene>
<evidence type="ECO:0000256" key="1">
    <source>
        <dbReference type="SAM" id="MobiDB-lite"/>
    </source>
</evidence>
<reference evidence="2" key="1">
    <citation type="submission" date="2021-06" db="EMBL/GenBank/DDBJ databases">
        <authorList>
            <person name="Kallberg Y."/>
            <person name="Tangrot J."/>
            <person name="Rosling A."/>
        </authorList>
    </citation>
    <scope>NUCLEOTIDE SEQUENCE</scope>
    <source>
        <strain evidence="2">FL966</strain>
    </source>
</reference>
<name>A0A9N9IE58_9GLOM</name>
<feature type="compositionally biased region" description="Basic and acidic residues" evidence="1">
    <location>
        <begin position="46"/>
        <end position="56"/>
    </location>
</feature>
<evidence type="ECO:0000313" key="2">
    <source>
        <dbReference type="EMBL" id="CAG8731105.1"/>
    </source>
</evidence>
<feature type="compositionally biased region" description="Acidic residues" evidence="1">
    <location>
        <begin position="130"/>
        <end position="140"/>
    </location>
</feature>
<dbReference type="Proteomes" id="UP000789759">
    <property type="component" value="Unassembled WGS sequence"/>
</dbReference>
<feature type="region of interest" description="Disordered" evidence="1">
    <location>
        <begin position="32"/>
        <end position="187"/>
    </location>
</feature>
<proteinExistence type="predicted"/>
<feature type="compositionally biased region" description="Basic and acidic residues" evidence="1">
    <location>
        <begin position="170"/>
        <end position="187"/>
    </location>
</feature>
<organism evidence="2 3">
    <name type="scientific">Cetraspora pellucida</name>
    <dbReference type="NCBI Taxonomy" id="1433469"/>
    <lineage>
        <taxon>Eukaryota</taxon>
        <taxon>Fungi</taxon>
        <taxon>Fungi incertae sedis</taxon>
        <taxon>Mucoromycota</taxon>
        <taxon>Glomeromycotina</taxon>
        <taxon>Glomeromycetes</taxon>
        <taxon>Diversisporales</taxon>
        <taxon>Gigasporaceae</taxon>
        <taxon>Cetraspora</taxon>
    </lineage>
</organism>
<dbReference type="EMBL" id="CAJVQA010014445">
    <property type="protein sequence ID" value="CAG8731105.1"/>
    <property type="molecule type" value="Genomic_DNA"/>
</dbReference>
<dbReference type="AlphaFoldDB" id="A0A9N9IE58"/>
<protein>
    <submittedName>
        <fullName evidence="2">3042_t:CDS:1</fullName>
    </submittedName>
</protein>